<evidence type="ECO:0000256" key="7">
    <source>
        <dbReference type="ARBA" id="ARBA00022723"/>
    </source>
</evidence>
<evidence type="ECO:0000256" key="1">
    <source>
        <dbReference type="ARBA" id="ARBA00009762"/>
    </source>
</evidence>
<keyword evidence="13" id="KW-1185">Reference proteome</keyword>
<accession>A0AAD5SX47</accession>
<evidence type="ECO:0000256" key="2">
    <source>
        <dbReference type="ARBA" id="ARBA00022478"/>
    </source>
</evidence>
<protein>
    <recommendedName>
        <fullName evidence="10">DNA primase</fullName>
        <ecNumber evidence="10">2.7.7.-</ecNumber>
    </recommendedName>
</protein>
<feature type="compositionally biased region" description="Polar residues" evidence="11">
    <location>
        <begin position="13"/>
        <end position="30"/>
    </location>
</feature>
<dbReference type="InterPro" id="IPR014052">
    <property type="entry name" value="DNA_primase_ssu_euk/arc"/>
</dbReference>
<keyword evidence="3 10" id="KW-0639">Primosome</keyword>
<dbReference type="Proteomes" id="UP001211907">
    <property type="component" value="Unassembled WGS sequence"/>
</dbReference>
<dbReference type="GO" id="GO:0046872">
    <property type="term" value="F:metal ion binding"/>
    <property type="evidence" value="ECO:0007669"/>
    <property type="project" value="UniProtKB-KW"/>
</dbReference>
<feature type="compositionally biased region" description="Basic and acidic residues" evidence="11">
    <location>
        <begin position="1"/>
        <end position="12"/>
    </location>
</feature>
<evidence type="ECO:0000313" key="12">
    <source>
        <dbReference type="EMBL" id="KAJ3111296.1"/>
    </source>
</evidence>
<evidence type="ECO:0000256" key="3">
    <source>
        <dbReference type="ARBA" id="ARBA00022515"/>
    </source>
</evidence>
<dbReference type="InterPro" id="IPR002755">
    <property type="entry name" value="DNA_primase_S"/>
</dbReference>
<dbReference type="EMBL" id="JADGJH010001645">
    <property type="protein sequence ID" value="KAJ3111296.1"/>
    <property type="molecule type" value="Genomic_DNA"/>
</dbReference>
<keyword evidence="5" id="KW-0548">Nucleotidyltransferase</keyword>
<evidence type="ECO:0000256" key="4">
    <source>
        <dbReference type="ARBA" id="ARBA00022679"/>
    </source>
</evidence>
<dbReference type="EC" id="2.7.7.-" evidence="10"/>
<sequence length="468" mass="53466">MFSDTDNKDNRSEILSQPASPSSDNDATTGKNKKAGYAQPQSARDLGNELEINFDEDDLPTKTATKTTRKSFGVNYITAAPAPSSAPLSLMLDSDTDFLALLDCFYRRLFPFREFYRWLSYGLVQRNYFQNRELSFTLASDSYLRFQSFKDGEELKHRILELKPVKIDIGAVYNAKPKEKKSIQEGRFNALERELVFDIDMTDYDPIRGADICLKCWDFMTVSIKILDRALEAEKNKKDFHRAEDFGFKHRLWVYSGRRGVHCWVCDDRARKLNVEARRAIVSYLEVVKGGDENSKKVSLSSKSTHPAIREAEKILGPIFTTRLINNQDILTSPEKYEKLLQLIPDEELKKRLRSSWENKNKRPVEKWSEIMGETQALSKKKPALAATLQEILFNYSYPRLDSNVSIGLNHLLKAPFCVHPKTGRVCIPIDQKYCDSFNPFQAPKVFDLINEISAYDSAHVGGPSVPG</sequence>
<evidence type="ECO:0000256" key="10">
    <source>
        <dbReference type="RuleBase" id="RU003514"/>
    </source>
</evidence>
<comment type="caution">
    <text evidence="12">The sequence shown here is derived from an EMBL/GenBank/DDBJ whole genome shotgun (WGS) entry which is preliminary data.</text>
</comment>
<dbReference type="CDD" id="cd04860">
    <property type="entry name" value="AE_Prim_S"/>
    <property type="match status" value="1"/>
</dbReference>
<name>A0AAD5SX47_9FUNG</name>
<dbReference type="GO" id="GO:0003899">
    <property type="term" value="F:DNA-directed RNA polymerase activity"/>
    <property type="evidence" value="ECO:0007669"/>
    <property type="project" value="InterPro"/>
</dbReference>
<evidence type="ECO:0000313" key="13">
    <source>
        <dbReference type="Proteomes" id="UP001211907"/>
    </source>
</evidence>
<keyword evidence="7" id="KW-0479">Metal-binding</keyword>
<keyword evidence="2 10" id="KW-0240">DNA-directed RNA polymerase</keyword>
<dbReference type="SUPFAM" id="SSF56747">
    <property type="entry name" value="Prim-pol domain"/>
    <property type="match status" value="1"/>
</dbReference>
<evidence type="ECO:0000256" key="9">
    <source>
        <dbReference type="ARBA" id="ARBA00023163"/>
    </source>
</evidence>
<organism evidence="12 13">
    <name type="scientific">Physocladia obscura</name>
    <dbReference type="NCBI Taxonomy" id="109957"/>
    <lineage>
        <taxon>Eukaryota</taxon>
        <taxon>Fungi</taxon>
        <taxon>Fungi incertae sedis</taxon>
        <taxon>Chytridiomycota</taxon>
        <taxon>Chytridiomycota incertae sedis</taxon>
        <taxon>Chytridiomycetes</taxon>
        <taxon>Chytridiales</taxon>
        <taxon>Chytriomycetaceae</taxon>
        <taxon>Physocladia</taxon>
    </lineage>
</organism>
<dbReference type="GO" id="GO:0005658">
    <property type="term" value="C:alpha DNA polymerase:primase complex"/>
    <property type="evidence" value="ECO:0007669"/>
    <property type="project" value="UniProtKB-ARBA"/>
</dbReference>
<dbReference type="NCBIfam" id="TIGR00335">
    <property type="entry name" value="primase_sml"/>
    <property type="match status" value="1"/>
</dbReference>
<dbReference type="GO" id="GO:0006269">
    <property type="term" value="P:DNA replication, synthesis of primer"/>
    <property type="evidence" value="ECO:0007669"/>
    <property type="project" value="UniProtKB-KW"/>
</dbReference>
<evidence type="ECO:0000256" key="8">
    <source>
        <dbReference type="ARBA" id="ARBA00022833"/>
    </source>
</evidence>
<evidence type="ECO:0000256" key="11">
    <source>
        <dbReference type="SAM" id="MobiDB-lite"/>
    </source>
</evidence>
<comment type="similarity">
    <text evidence="1 10">Belongs to the eukaryotic-type primase small subunit family.</text>
</comment>
<gene>
    <name evidence="12" type="primary">PRIM1</name>
    <name evidence="12" type="ORF">HK100_002740</name>
</gene>
<keyword evidence="6 10" id="KW-0235">DNA replication</keyword>
<reference evidence="12" key="1">
    <citation type="submission" date="2020-05" db="EMBL/GenBank/DDBJ databases">
        <title>Phylogenomic resolution of chytrid fungi.</title>
        <authorList>
            <person name="Stajich J.E."/>
            <person name="Amses K."/>
            <person name="Simmons R."/>
            <person name="Seto K."/>
            <person name="Myers J."/>
            <person name="Bonds A."/>
            <person name="Quandt C.A."/>
            <person name="Barry K."/>
            <person name="Liu P."/>
            <person name="Grigoriev I."/>
            <person name="Longcore J.E."/>
            <person name="James T.Y."/>
        </authorList>
    </citation>
    <scope>NUCLEOTIDE SEQUENCE</scope>
    <source>
        <strain evidence="12">JEL0513</strain>
    </source>
</reference>
<dbReference type="PANTHER" id="PTHR10536">
    <property type="entry name" value="DNA PRIMASE SMALL SUBUNIT"/>
    <property type="match status" value="1"/>
</dbReference>
<proteinExistence type="inferred from homology"/>
<keyword evidence="9" id="KW-0804">Transcription</keyword>
<evidence type="ECO:0000256" key="6">
    <source>
        <dbReference type="ARBA" id="ARBA00022705"/>
    </source>
</evidence>
<evidence type="ECO:0000256" key="5">
    <source>
        <dbReference type="ARBA" id="ARBA00022695"/>
    </source>
</evidence>
<feature type="region of interest" description="Disordered" evidence="11">
    <location>
        <begin position="1"/>
        <end position="42"/>
    </location>
</feature>
<dbReference type="Pfam" id="PF01896">
    <property type="entry name" value="DNA_primase_S"/>
    <property type="match status" value="1"/>
</dbReference>
<dbReference type="Gene3D" id="3.90.920.10">
    <property type="entry name" value="DNA primase, PRIM domain"/>
    <property type="match status" value="1"/>
</dbReference>
<keyword evidence="8" id="KW-0862">Zinc</keyword>
<dbReference type="AlphaFoldDB" id="A0AAD5SX47"/>
<dbReference type="FunFam" id="3.90.920.10:FF:000003">
    <property type="entry name" value="DNA primase"/>
    <property type="match status" value="1"/>
</dbReference>
<keyword evidence="4 10" id="KW-0808">Transferase</keyword>